<dbReference type="GO" id="GO:0005829">
    <property type="term" value="C:cytosol"/>
    <property type="evidence" value="ECO:0007669"/>
    <property type="project" value="TreeGrafter"/>
</dbReference>
<organism evidence="13 14">
    <name type="scientific">Ferroacidibacillus organovorans</name>
    <dbReference type="NCBI Taxonomy" id="1765683"/>
    <lineage>
        <taxon>Bacteria</taxon>
        <taxon>Bacillati</taxon>
        <taxon>Bacillota</taxon>
        <taxon>Bacilli</taxon>
        <taxon>Bacillales</taxon>
        <taxon>Alicyclobacillaceae</taxon>
        <taxon>Ferroacidibacillus</taxon>
    </lineage>
</organism>
<dbReference type="Pfam" id="PF02261">
    <property type="entry name" value="Asp_decarbox"/>
    <property type="match status" value="1"/>
</dbReference>
<dbReference type="InterPro" id="IPR009010">
    <property type="entry name" value="Asp_de-COase-like_dom_sf"/>
</dbReference>
<dbReference type="RefSeq" id="WP_067714606.1">
    <property type="nucleotide sequence ID" value="NZ_LPVJ01000020.1"/>
</dbReference>
<proteinExistence type="inferred from homology"/>
<evidence type="ECO:0000256" key="8">
    <source>
        <dbReference type="ARBA" id="ARBA00023317"/>
    </source>
</evidence>
<sequence length="131" mass="14618">MLRTICKGKIHRAVVTEARLDYVGSITLDRLLMKEADILPYEMVQITNIANATLWKTYALPASEGSGTVCLNGPPARHFQPGDLIIVLSLAQITGAEYDTIHPRIVHVDHENQIIKIERHSLHALRKDGQT</sequence>
<evidence type="ECO:0000256" key="10">
    <source>
        <dbReference type="PIRSR" id="PIRSR006246-1"/>
    </source>
</evidence>
<dbReference type="Proteomes" id="UP000053557">
    <property type="component" value="Unassembled WGS sequence"/>
</dbReference>
<comment type="cofactor">
    <cofactor evidence="9 10">
        <name>pyruvate</name>
        <dbReference type="ChEBI" id="CHEBI:15361"/>
    </cofactor>
    <text evidence="9 10">Binds 1 pyruvoyl group covalently per subunit.</text>
</comment>
<dbReference type="Gene3D" id="2.40.40.20">
    <property type="match status" value="1"/>
</dbReference>
<dbReference type="GO" id="GO:0006523">
    <property type="term" value="P:alanine biosynthetic process"/>
    <property type="evidence" value="ECO:0007669"/>
    <property type="project" value="InterPro"/>
</dbReference>
<comment type="caution">
    <text evidence="9">Lacks conserved residue(s) required for the propagation of feature annotation.</text>
</comment>
<comment type="similarity">
    <text evidence="9">Belongs to the PanD family.</text>
</comment>
<dbReference type="AlphaFoldDB" id="A0A101XRK1"/>
<evidence type="ECO:0000256" key="2">
    <source>
        <dbReference type="ARBA" id="ARBA00022655"/>
    </source>
</evidence>
<protein>
    <recommendedName>
        <fullName evidence="9">Aspartate 1-decarboxylase</fullName>
        <ecNumber evidence="9">4.1.1.11</ecNumber>
    </recommendedName>
    <alternativeName>
        <fullName evidence="9">Aspartate alpha-decarboxylase</fullName>
    </alternativeName>
    <component>
        <recommendedName>
            <fullName evidence="9">Aspartate 1-decarboxylase beta chain</fullName>
        </recommendedName>
    </component>
    <component>
        <recommendedName>
            <fullName evidence="9">Aspartate 1-decarboxylase alpha chain</fullName>
        </recommendedName>
    </component>
</protein>
<comment type="subcellular location">
    <subcellularLocation>
        <location evidence="9">Cytoplasm</location>
    </subcellularLocation>
</comment>
<keyword evidence="1 9" id="KW-0963">Cytoplasm</keyword>
<dbReference type="UniPathway" id="UPA00028">
    <property type="reaction ID" value="UER00002"/>
</dbReference>
<feature type="chain" id="PRO_5014001271" description="Aspartate 1-decarboxylase beta chain" evidence="9 12">
    <location>
        <begin position="1"/>
        <end position="24"/>
    </location>
</feature>
<evidence type="ECO:0000313" key="13">
    <source>
        <dbReference type="EMBL" id="KUO96221.1"/>
    </source>
</evidence>
<accession>A0A101XRK1</accession>
<feature type="chain" id="PRO_5014001267" description="Aspartate 1-decarboxylase alpha chain" evidence="9 12">
    <location>
        <begin position="25"/>
        <end position="131"/>
    </location>
</feature>
<keyword evidence="6 9" id="KW-0456">Lyase</keyword>
<keyword evidence="14" id="KW-1185">Reference proteome</keyword>
<feature type="active site" description="Schiff-base intermediate with substrate; via pyruvic acid" evidence="9 10">
    <location>
        <position position="25"/>
    </location>
</feature>
<dbReference type="GO" id="GO:0004068">
    <property type="term" value="F:aspartate 1-decarboxylase activity"/>
    <property type="evidence" value="ECO:0007669"/>
    <property type="project" value="UniProtKB-UniRule"/>
</dbReference>
<feature type="active site" description="Proton donor" evidence="9 10">
    <location>
        <position position="58"/>
    </location>
</feature>
<dbReference type="EC" id="4.1.1.11" evidence="9"/>
<evidence type="ECO:0000256" key="5">
    <source>
        <dbReference type="ARBA" id="ARBA00023145"/>
    </source>
</evidence>
<keyword evidence="2 9" id="KW-0566">Pantothenate biosynthesis</keyword>
<dbReference type="NCBIfam" id="TIGR00223">
    <property type="entry name" value="panD"/>
    <property type="match status" value="1"/>
</dbReference>
<evidence type="ECO:0000256" key="7">
    <source>
        <dbReference type="ARBA" id="ARBA00023270"/>
    </source>
</evidence>
<gene>
    <name evidence="9" type="primary">panD</name>
    <name evidence="13" type="ORF">ATW55_09680</name>
</gene>
<feature type="modified residue" description="Pyruvic acid (Ser)" evidence="9 11">
    <location>
        <position position="25"/>
    </location>
</feature>
<evidence type="ECO:0000256" key="1">
    <source>
        <dbReference type="ARBA" id="ARBA00022490"/>
    </source>
</evidence>
<dbReference type="EMBL" id="LPVJ01000020">
    <property type="protein sequence ID" value="KUO96221.1"/>
    <property type="molecule type" value="Genomic_DNA"/>
</dbReference>
<comment type="function">
    <text evidence="9">Catalyzes the pyruvoyl-dependent decarboxylation of aspartate to produce beta-alanine.</text>
</comment>
<evidence type="ECO:0000256" key="6">
    <source>
        <dbReference type="ARBA" id="ARBA00023239"/>
    </source>
</evidence>
<dbReference type="InterPro" id="IPR003190">
    <property type="entry name" value="Asp_decarbox"/>
</dbReference>
<evidence type="ECO:0000256" key="11">
    <source>
        <dbReference type="PIRSR" id="PIRSR006246-3"/>
    </source>
</evidence>
<evidence type="ECO:0000313" key="14">
    <source>
        <dbReference type="Proteomes" id="UP000053557"/>
    </source>
</evidence>
<evidence type="ECO:0000256" key="12">
    <source>
        <dbReference type="PIRSR" id="PIRSR006246-5"/>
    </source>
</evidence>
<dbReference type="PIRSF" id="PIRSF006246">
    <property type="entry name" value="Asp_decarbox"/>
    <property type="match status" value="1"/>
</dbReference>
<comment type="PTM">
    <text evidence="9 11">Is synthesized initially as an inactive proenzyme, which is activated by self-cleavage at a specific serine bond to produce a beta-subunit with a hydroxyl group at its C-terminus and an alpha-subunit with a pyruvoyl group at its N-terminus.</text>
</comment>
<dbReference type="PANTHER" id="PTHR21012">
    <property type="entry name" value="ASPARTATE 1-DECARBOXYLASE"/>
    <property type="match status" value="1"/>
</dbReference>
<evidence type="ECO:0000256" key="4">
    <source>
        <dbReference type="ARBA" id="ARBA00022813"/>
    </source>
</evidence>
<keyword evidence="5 9" id="KW-0865">Zymogen</keyword>
<evidence type="ECO:0000256" key="3">
    <source>
        <dbReference type="ARBA" id="ARBA00022793"/>
    </source>
</evidence>
<name>A0A101XRK1_9BACL</name>
<dbReference type="OrthoDB" id="9803983at2"/>
<comment type="subunit">
    <text evidence="9">Heterooctamer of four alpha and four beta subunits.</text>
</comment>
<reference evidence="13 14" key="1">
    <citation type="submission" date="2015-12" db="EMBL/GenBank/DDBJ databases">
        <title>Draft genome sequence of Acidibacillus ferrooxidans ITV001, isolated from a chalcopyrite acid mine drainage site in Brazil.</title>
        <authorList>
            <person name="Dall'Agnol H."/>
            <person name="Nancucheo I."/>
            <person name="Johnson B."/>
            <person name="Oliveira R."/>
            <person name="Leite L."/>
            <person name="Pylro V."/>
            <person name="Nunes G.L."/>
            <person name="Tzotzos G."/>
            <person name="Fernandes G.R."/>
            <person name="Dutra J."/>
            <person name="Orellana S.C."/>
            <person name="Oliveira G."/>
        </authorList>
    </citation>
    <scope>NUCLEOTIDE SEQUENCE [LARGE SCALE GENOMIC DNA]</scope>
    <source>
        <strain evidence="14">ITV01</strain>
    </source>
</reference>
<dbReference type="CDD" id="cd06919">
    <property type="entry name" value="Asp_decarbox"/>
    <property type="match status" value="1"/>
</dbReference>
<dbReference type="SUPFAM" id="SSF50692">
    <property type="entry name" value="ADC-like"/>
    <property type="match status" value="1"/>
</dbReference>
<feature type="binding site" evidence="9">
    <location>
        <position position="57"/>
    </location>
    <ligand>
        <name>substrate</name>
    </ligand>
</feature>
<evidence type="ECO:0000256" key="9">
    <source>
        <dbReference type="HAMAP-Rule" id="MF_00446"/>
    </source>
</evidence>
<comment type="caution">
    <text evidence="13">The sequence shown here is derived from an EMBL/GenBank/DDBJ whole genome shotgun (WGS) entry which is preliminary data.</text>
</comment>
<dbReference type="GO" id="GO:0015940">
    <property type="term" value="P:pantothenate biosynthetic process"/>
    <property type="evidence" value="ECO:0007669"/>
    <property type="project" value="UniProtKB-UniRule"/>
</dbReference>
<keyword evidence="4 9" id="KW-0068">Autocatalytic cleavage</keyword>
<keyword evidence="8 9" id="KW-0670">Pyruvate</keyword>
<comment type="pathway">
    <text evidence="9">Cofactor biosynthesis; (R)-pantothenate biosynthesis; beta-alanine from L-aspartate: step 1/1.</text>
</comment>
<keyword evidence="3 9" id="KW-0210">Decarboxylase</keyword>
<comment type="catalytic activity">
    <reaction evidence="9">
        <text>L-aspartate + H(+) = beta-alanine + CO2</text>
        <dbReference type="Rhea" id="RHEA:19497"/>
        <dbReference type="ChEBI" id="CHEBI:15378"/>
        <dbReference type="ChEBI" id="CHEBI:16526"/>
        <dbReference type="ChEBI" id="CHEBI:29991"/>
        <dbReference type="ChEBI" id="CHEBI:57966"/>
        <dbReference type="EC" id="4.1.1.11"/>
    </reaction>
</comment>
<dbReference type="PANTHER" id="PTHR21012:SF0">
    <property type="entry name" value="ASPARTATE 1-DECARBOXYLASE"/>
    <property type="match status" value="1"/>
</dbReference>
<dbReference type="HAMAP" id="MF_00446">
    <property type="entry name" value="PanD"/>
    <property type="match status" value="1"/>
</dbReference>
<keyword evidence="7 9" id="KW-0704">Schiff base</keyword>